<evidence type="ECO:0000313" key="1">
    <source>
        <dbReference type="EMBL" id="PIY75094.1"/>
    </source>
</evidence>
<organism evidence="1 2">
    <name type="scientific">Candidatus Portnoybacteria bacterium CG_4_10_14_0_8_um_filter_40_50</name>
    <dbReference type="NCBI Taxonomy" id="1974800"/>
    <lineage>
        <taxon>Bacteria</taxon>
        <taxon>Candidatus Portnoyibacteriota</taxon>
    </lineage>
</organism>
<dbReference type="Proteomes" id="UP000229481">
    <property type="component" value="Unassembled WGS sequence"/>
</dbReference>
<sequence>MNFKSTAEFQKDFKRLSKKFRSLDSDLIEFKKILNEAPLGIGKHFNVITKTGYLYIVKARFFCKSLKKKDLRVIYAYIENHQIIEMVGIDFIEIYFKGDKENEDCERIKDYLKNF</sequence>
<accession>A0A2M7QS05</accession>
<gene>
    <name evidence="1" type="ORF">COY85_01305</name>
</gene>
<comment type="caution">
    <text evidence="1">The sequence shown here is derived from an EMBL/GenBank/DDBJ whole genome shotgun (WGS) entry which is preliminary data.</text>
</comment>
<dbReference type="AlphaFoldDB" id="A0A2M7QS05"/>
<dbReference type="EMBL" id="PFLK01000028">
    <property type="protein sequence ID" value="PIY75094.1"/>
    <property type="molecule type" value="Genomic_DNA"/>
</dbReference>
<reference evidence="2" key="1">
    <citation type="submission" date="2017-09" db="EMBL/GenBank/DDBJ databases">
        <title>Depth-based differentiation of microbial function through sediment-hosted aquifers and enrichment of novel symbionts in the deep terrestrial subsurface.</title>
        <authorList>
            <person name="Probst A.J."/>
            <person name="Ladd B."/>
            <person name="Jarett J.K."/>
            <person name="Geller-Mcgrath D.E."/>
            <person name="Sieber C.M.K."/>
            <person name="Emerson J.B."/>
            <person name="Anantharaman K."/>
            <person name="Thomas B.C."/>
            <person name="Malmstrom R."/>
            <person name="Stieglmeier M."/>
            <person name="Klingl A."/>
            <person name="Woyke T."/>
            <person name="Ryan C.M."/>
            <person name="Banfield J.F."/>
        </authorList>
    </citation>
    <scope>NUCLEOTIDE SEQUENCE [LARGE SCALE GENOMIC DNA]</scope>
</reference>
<evidence type="ECO:0008006" key="3">
    <source>
        <dbReference type="Google" id="ProtNLM"/>
    </source>
</evidence>
<evidence type="ECO:0000313" key="2">
    <source>
        <dbReference type="Proteomes" id="UP000229481"/>
    </source>
</evidence>
<name>A0A2M7QS05_9BACT</name>
<proteinExistence type="predicted"/>
<protein>
    <recommendedName>
        <fullName evidence="3">Addiction module toxin RelE</fullName>
    </recommendedName>
</protein>